<protein>
    <submittedName>
        <fullName evidence="9">(pine wood nematode) hypothetical protein</fullName>
    </submittedName>
</protein>
<feature type="domain" description="HTH psq-type" evidence="8">
    <location>
        <begin position="272"/>
        <end position="324"/>
    </location>
</feature>
<comment type="subcellular location">
    <subcellularLocation>
        <location evidence="1 6">Nucleus</location>
    </subcellularLocation>
</comment>
<dbReference type="PANTHER" id="PTHR21545">
    <property type="entry name" value="TRANSCRIPTION FACTOR MLR1/2"/>
    <property type="match status" value="1"/>
</dbReference>
<evidence type="ECO:0000256" key="2">
    <source>
        <dbReference type="ARBA" id="ARBA00023015"/>
    </source>
</evidence>
<reference evidence="9" key="2">
    <citation type="submission" date="2020-09" db="EMBL/GenBank/DDBJ databases">
        <authorList>
            <person name="Kikuchi T."/>
        </authorList>
    </citation>
    <scope>NUCLEOTIDE SEQUENCE</scope>
    <source>
        <strain evidence="9">Ka4C1</strain>
    </source>
</reference>
<keyword evidence="2" id="KW-0805">Transcription regulation</keyword>
<feature type="compositionally biased region" description="Polar residues" evidence="7">
    <location>
        <begin position="21"/>
        <end position="34"/>
    </location>
</feature>
<dbReference type="Proteomes" id="UP000659654">
    <property type="component" value="Unassembled WGS sequence"/>
</dbReference>
<dbReference type="PANTHER" id="PTHR21545:SF13">
    <property type="entry name" value="ECDYSONE-INDUCED PROTEIN 93F, ISOFORM C"/>
    <property type="match status" value="1"/>
</dbReference>
<keyword evidence="11" id="KW-1185">Reference proteome</keyword>
<dbReference type="FunFam" id="1.10.10.60:FF:000019">
    <property type="entry name" value="Ligand-dependent corepressor isoform 1"/>
    <property type="match status" value="1"/>
</dbReference>
<evidence type="ECO:0000256" key="4">
    <source>
        <dbReference type="ARBA" id="ARBA00023163"/>
    </source>
</evidence>
<dbReference type="InterPro" id="IPR009057">
    <property type="entry name" value="Homeodomain-like_sf"/>
</dbReference>
<dbReference type="SMR" id="A0A1I7SQF5"/>
<gene>
    <name evidence="9" type="ORF">BXYJ_LOCUS7295</name>
</gene>
<feature type="compositionally biased region" description="Polar residues" evidence="7">
    <location>
        <begin position="250"/>
        <end position="262"/>
    </location>
</feature>
<accession>A0A1I7SQF5</accession>
<feature type="region of interest" description="Disordered" evidence="7">
    <location>
        <begin position="15"/>
        <end position="34"/>
    </location>
</feature>
<dbReference type="SUPFAM" id="SSF46689">
    <property type="entry name" value="Homeodomain-like"/>
    <property type="match status" value="2"/>
</dbReference>
<evidence type="ECO:0000313" key="12">
    <source>
        <dbReference type="WBParaSite" id="BXY_1526500.1"/>
    </source>
</evidence>
<evidence type="ECO:0000256" key="3">
    <source>
        <dbReference type="ARBA" id="ARBA00023125"/>
    </source>
</evidence>
<feature type="region of interest" description="Disordered" evidence="7">
    <location>
        <begin position="322"/>
        <end position="341"/>
    </location>
</feature>
<evidence type="ECO:0000313" key="11">
    <source>
        <dbReference type="Proteomes" id="UP000659654"/>
    </source>
</evidence>
<proteinExistence type="predicted"/>
<evidence type="ECO:0000256" key="6">
    <source>
        <dbReference type="PROSITE-ProRule" id="PRU00320"/>
    </source>
</evidence>
<dbReference type="WBParaSite" id="BXY_1526500.1">
    <property type="protein sequence ID" value="BXY_1526500.1"/>
    <property type="gene ID" value="BXY_1526500"/>
</dbReference>
<feature type="DNA-binding region" description="H-T-H motif" evidence="6">
    <location>
        <begin position="129"/>
        <end position="149"/>
    </location>
</feature>
<dbReference type="Proteomes" id="UP000582659">
    <property type="component" value="Unassembled WGS sequence"/>
</dbReference>
<dbReference type="GO" id="GO:0003677">
    <property type="term" value="F:DNA binding"/>
    <property type="evidence" value="ECO:0007669"/>
    <property type="project" value="UniProtKB-UniRule"/>
</dbReference>
<feature type="domain" description="HTH psq-type" evidence="8">
    <location>
        <begin position="101"/>
        <end position="153"/>
    </location>
</feature>
<evidence type="ECO:0000313" key="10">
    <source>
        <dbReference type="Proteomes" id="UP000095284"/>
    </source>
</evidence>
<feature type="region of interest" description="Disordered" evidence="7">
    <location>
        <begin position="250"/>
        <end position="279"/>
    </location>
</feature>
<organism evidence="10 12">
    <name type="scientific">Bursaphelenchus xylophilus</name>
    <name type="common">Pinewood nematode worm</name>
    <name type="synonym">Aphelenchoides xylophilus</name>
    <dbReference type="NCBI Taxonomy" id="6326"/>
    <lineage>
        <taxon>Eukaryota</taxon>
        <taxon>Metazoa</taxon>
        <taxon>Ecdysozoa</taxon>
        <taxon>Nematoda</taxon>
        <taxon>Chromadorea</taxon>
        <taxon>Rhabditida</taxon>
        <taxon>Tylenchina</taxon>
        <taxon>Tylenchomorpha</taxon>
        <taxon>Aphelenchoidea</taxon>
        <taxon>Aphelenchoididae</taxon>
        <taxon>Bursaphelenchus</taxon>
    </lineage>
</organism>
<evidence type="ECO:0000256" key="5">
    <source>
        <dbReference type="ARBA" id="ARBA00023242"/>
    </source>
</evidence>
<name>A0A1I7SQF5_BURXY</name>
<dbReference type="EMBL" id="CAJFDI010000003">
    <property type="protein sequence ID" value="CAD5222327.1"/>
    <property type="molecule type" value="Genomic_DNA"/>
</dbReference>
<evidence type="ECO:0000259" key="8">
    <source>
        <dbReference type="PROSITE" id="PS50960"/>
    </source>
</evidence>
<evidence type="ECO:0000256" key="7">
    <source>
        <dbReference type="SAM" id="MobiDB-lite"/>
    </source>
</evidence>
<evidence type="ECO:0000313" key="9">
    <source>
        <dbReference type="EMBL" id="CAD5222327.1"/>
    </source>
</evidence>
<keyword evidence="5 6" id="KW-0539">Nucleus</keyword>
<dbReference type="GO" id="GO:0005634">
    <property type="term" value="C:nucleus"/>
    <property type="evidence" value="ECO:0007669"/>
    <property type="project" value="UniProtKB-SubCell"/>
</dbReference>
<dbReference type="PROSITE" id="PS50960">
    <property type="entry name" value="HTH_PSQ"/>
    <property type="match status" value="2"/>
</dbReference>
<dbReference type="Gene3D" id="1.10.10.60">
    <property type="entry name" value="Homeodomain-like"/>
    <property type="match status" value="2"/>
</dbReference>
<reference evidence="12" key="1">
    <citation type="submission" date="2016-11" db="UniProtKB">
        <authorList>
            <consortium name="WormBaseParasite"/>
        </authorList>
    </citation>
    <scope>IDENTIFICATION</scope>
</reference>
<dbReference type="EMBL" id="CAJFCV020000003">
    <property type="protein sequence ID" value="CAG9109823.1"/>
    <property type="molecule type" value="Genomic_DNA"/>
</dbReference>
<dbReference type="GO" id="GO:0006357">
    <property type="term" value="P:regulation of transcription by RNA polymerase II"/>
    <property type="evidence" value="ECO:0007669"/>
    <property type="project" value="TreeGrafter"/>
</dbReference>
<dbReference type="Proteomes" id="UP000095284">
    <property type="component" value="Unplaced"/>
</dbReference>
<evidence type="ECO:0000256" key="1">
    <source>
        <dbReference type="ARBA" id="ARBA00004123"/>
    </source>
</evidence>
<keyword evidence="3 6" id="KW-0238">DNA-binding</keyword>
<keyword evidence="4" id="KW-0804">Transcription</keyword>
<dbReference type="InterPro" id="IPR007889">
    <property type="entry name" value="HTH_Psq"/>
</dbReference>
<dbReference type="OrthoDB" id="10028342at2759"/>
<sequence>MSPIPTLELITEHQSYEPKNNKSPILNEPFGNNESQGIFPAGALDEKSLDAMPDLDTVTTTTASSYLQSQVSTADTQVDLQRLYNLRLQQLHAQNVARNMMNAIPGRKQYSQADLDAAVQDIRSGRIGTRRASVVYGIPRSTLRNKIYKLDGLSGRRSVEESSCTAMPIQYTAQTTSSTNPTSSAILSMTSQPLRSPAEISQLYYNQLVRLQTTAPLLSEQTSSQAAIVQGLLLRQIYASNKAFTRNGSVPNMNVTCSQRSSPMERETKPTRPKRGQYRRYEKSALDRAVQAVRAGEMSVHRAGSFFGVPHSTLEYKVKERARKPVQQQSNSFDSDNSETLGSPCNIFPTSPFLMPNVTMMDANRLQALNDHFKRVLSAMALNNMGVIGQIQ</sequence>
<feature type="DNA-binding region" description="H-T-H motif" evidence="6">
    <location>
        <begin position="300"/>
        <end position="320"/>
    </location>
</feature>
<dbReference type="AlphaFoldDB" id="A0A1I7SQF5"/>
<dbReference type="Pfam" id="PF05225">
    <property type="entry name" value="HTH_psq"/>
    <property type="match status" value="2"/>
</dbReference>